<reference evidence="2 3" key="1">
    <citation type="submission" date="2023-03" db="EMBL/GenBank/DDBJ databases">
        <authorList>
            <person name="Shen W."/>
            <person name="Cai J."/>
        </authorList>
    </citation>
    <scope>NUCLEOTIDE SEQUENCE [LARGE SCALE GENOMIC DNA]</scope>
    <source>
        <strain evidence="2 3">D6-4</strain>
    </source>
</reference>
<accession>A0ABU3F4T8</accession>
<proteinExistence type="predicted"/>
<feature type="compositionally biased region" description="Polar residues" evidence="1">
    <location>
        <begin position="347"/>
        <end position="367"/>
    </location>
</feature>
<evidence type="ECO:0000256" key="1">
    <source>
        <dbReference type="SAM" id="MobiDB-lite"/>
    </source>
</evidence>
<gene>
    <name evidence="2" type="ORF">P7D85_20515</name>
</gene>
<dbReference type="Proteomes" id="UP001252875">
    <property type="component" value="Unassembled WGS sequence"/>
</dbReference>
<dbReference type="EMBL" id="JARPYI010000016">
    <property type="protein sequence ID" value="MDT2602149.1"/>
    <property type="molecule type" value="Genomic_DNA"/>
</dbReference>
<feature type="compositionally biased region" description="Basic residues" evidence="1">
    <location>
        <begin position="372"/>
        <end position="391"/>
    </location>
</feature>
<sequence>MKKNVQTKPLSQMQLFVTKRSTLEQKIISYFEHTKNVSMVIQYAVAIMIKNPLVLSDYSDFLKDLVRELFLTAEPSDVLRKNLPYFKPYFKSGEFDTVVHRLFSNKKAYLKFSEEARLTSKYLHSVIQAPTEISKYNYYLVAVFKATNGKRHTWTLRDINPAITTEEAGEQTYKLLELLTTLPLFKQGDSWKFAQYVKFDYFKNAKVMHHEAPKEELEEMVEPKAALQQKQPESAQISEEPTEEAKEELTIMVPHGFDPRTLSDAEAWALVQAHLPEGKKLDEMAVVFVERPAEPSEEQEPDFVPPTISDFVQQSHVQKSEEQPAVGVAEPPKPEPVKERTRKNRPLSGSQLAAQSLINSRGSRQEGTTGKTSKKNKHKGKNGKNRKRKKR</sequence>
<organism evidence="2 3">
    <name type="scientific">Enterococcus hulanensis</name>
    <dbReference type="NCBI Taxonomy" id="2559929"/>
    <lineage>
        <taxon>Bacteria</taxon>
        <taxon>Bacillati</taxon>
        <taxon>Bacillota</taxon>
        <taxon>Bacilli</taxon>
        <taxon>Lactobacillales</taxon>
        <taxon>Enterococcaceae</taxon>
        <taxon>Enterococcus</taxon>
    </lineage>
</organism>
<evidence type="ECO:0000313" key="2">
    <source>
        <dbReference type="EMBL" id="MDT2602149.1"/>
    </source>
</evidence>
<feature type="region of interest" description="Disordered" evidence="1">
    <location>
        <begin position="292"/>
        <end position="391"/>
    </location>
</feature>
<evidence type="ECO:0000313" key="3">
    <source>
        <dbReference type="Proteomes" id="UP001252875"/>
    </source>
</evidence>
<dbReference type="RefSeq" id="WP_311821543.1">
    <property type="nucleotide sequence ID" value="NZ_JARPYF010000001.1"/>
</dbReference>
<protein>
    <submittedName>
        <fullName evidence="2">Uncharacterized protein</fullName>
    </submittedName>
</protein>
<name>A0ABU3F4T8_9ENTE</name>
<keyword evidence="3" id="KW-1185">Reference proteome</keyword>
<comment type="caution">
    <text evidence="2">The sequence shown here is derived from an EMBL/GenBank/DDBJ whole genome shotgun (WGS) entry which is preliminary data.</text>
</comment>